<feature type="region of interest" description="Disordered" evidence="1">
    <location>
        <begin position="252"/>
        <end position="289"/>
    </location>
</feature>
<dbReference type="PANTHER" id="PTHR31348:SF3">
    <property type="entry name" value="EID1-LIKE F-BOX PROTEIN 3"/>
    <property type="match status" value="1"/>
</dbReference>
<dbReference type="OrthoDB" id="761790at2759"/>
<proteinExistence type="predicted"/>
<dbReference type="OMA" id="YCCGCES"/>
<dbReference type="EMBL" id="JABCRI010000008">
    <property type="protein sequence ID" value="KAF8401631.1"/>
    <property type="molecule type" value="Genomic_DNA"/>
</dbReference>
<accession>A0A834ZD77</accession>
<dbReference type="InterPro" id="IPR040267">
    <property type="entry name" value="EID1-like"/>
</dbReference>
<gene>
    <name evidence="2" type="ORF">HHK36_012577</name>
</gene>
<dbReference type="AlphaFoldDB" id="A0A834ZD77"/>
<comment type="caution">
    <text evidence="2">The sequence shown here is derived from an EMBL/GenBank/DDBJ whole genome shotgun (WGS) entry which is preliminary data.</text>
</comment>
<evidence type="ECO:0000313" key="3">
    <source>
        <dbReference type="Proteomes" id="UP000655225"/>
    </source>
</evidence>
<organism evidence="2 3">
    <name type="scientific">Tetracentron sinense</name>
    <name type="common">Spur-leaf</name>
    <dbReference type="NCBI Taxonomy" id="13715"/>
    <lineage>
        <taxon>Eukaryota</taxon>
        <taxon>Viridiplantae</taxon>
        <taxon>Streptophyta</taxon>
        <taxon>Embryophyta</taxon>
        <taxon>Tracheophyta</taxon>
        <taxon>Spermatophyta</taxon>
        <taxon>Magnoliopsida</taxon>
        <taxon>Trochodendrales</taxon>
        <taxon>Trochodendraceae</taxon>
        <taxon>Tetracentron</taxon>
    </lineage>
</organism>
<keyword evidence="3" id="KW-1185">Reference proteome</keyword>
<feature type="region of interest" description="Disordered" evidence="1">
    <location>
        <begin position="1"/>
        <end position="23"/>
    </location>
</feature>
<evidence type="ECO:0000256" key="1">
    <source>
        <dbReference type="SAM" id="MobiDB-lite"/>
    </source>
</evidence>
<protein>
    <recommendedName>
        <fullName evidence="4">EID1-like F-box protein 3</fullName>
    </recommendedName>
</protein>
<name>A0A834ZD77_TETSI</name>
<sequence length="289" mass="31707">MNANQRRRPNPLGDEPDHESEDSGILNERVLMLVFESINWDLQVLCLTASVSRKLCAVAKRLLWRELCVSRAPRMAATLVNGAPKGRVGGGWHALAKLLFFCCGCESSRHFRVNGSSPGHFVKASRFSKTSGRSFLAKNCEGDLLYVSDPCEHSMGEKDNADDLGVYRGVFRGFPMSKTRAYLVRRQVELEDRVRCPYCGAPVWSMTRAGLVPRSAARRLGSHEGSLEYFVCVSGHLHGACWLAPLSSDEENGYDDDDGGVHGFDGGYDTVESRDKSSSGEEVGDGPAV</sequence>
<evidence type="ECO:0008006" key="4">
    <source>
        <dbReference type="Google" id="ProtNLM"/>
    </source>
</evidence>
<dbReference type="PANTHER" id="PTHR31348">
    <property type="entry name" value="EID1-LIKE F-BOX PROTEIN 2-RELATED"/>
    <property type="match status" value="1"/>
</dbReference>
<evidence type="ECO:0000313" key="2">
    <source>
        <dbReference type="EMBL" id="KAF8401631.1"/>
    </source>
</evidence>
<dbReference type="Proteomes" id="UP000655225">
    <property type="component" value="Unassembled WGS sequence"/>
</dbReference>
<reference evidence="2 3" key="1">
    <citation type="submission" date="2020-04" db="EMBL/GenBank/DDBJ databases">
        <title>Plant Genome Project.</title>
        <authorList>
            <person name="Zhang R.-G."/>
        </authorList>
    </citation>
    <scope>NUCLEOTIDE SEQUENCE [LARGE SCALE GENOMIC DNA]</scope>
    <source>
        <strain evidence="2">YNK0</strain>
        <tissue evidence="2">Leaf</tissue>
    </source>
</reference>